<dbReference type="Proteomes" id="UP001231189">
    <property type="component" value="Unassembled WGS sequence"/>
</dbReference>
<name>A0AAD8SH06_LOLMU</name>
<evidence type="ECO:0000313" key="2">
    <source>
        <dbReference type="EMBL" id="KAK1651749.1"/>
    </source>
</evidence>
<evidence type="ECO:0000256" key="1">
    <source>
        <dbReference type="SAM" id="MobiDB-lite"/>
    </source>
</evidence>
<protein>
    <submittedName>
        <fullName evidence="2">Uncharacterized protein</fullName>
    </submittedName>
</protein>
<reference evidence="2" key="1">
    <citation type="submission" date="2023-07" db="EMBL/GenBank/DDBJ databases">
        <title>A chromosome-level genome assembly of Lolium multiflorum.</title>
        <authorList>
            <person name="Chen Y."/>
            <person name="Copetti D."/>
            <person name="Kolliker R."/>
            <person name="Studer B."/>
        </authorList>
    </citation>
    <scope>NUCLEOTIDE SEQUENCE</scope>
    <source>
        <strain evidence="2">02402/16</strain>
        <tissue evidence="2">Leaf</tissue>
    </source>
</reference>
<organism evidence="2 3">
    <name type="scientific">Lolium multiflorum</name>
    <name type="common">Italian ryegrass</name>
    <name type="synonym">Lolium perenne subsp. multiflorum</name>
    <dbReference type="NCBI Taxonomy" id="4521"/>
    <lineage>
        <taxon>Eukaryota</taxon>
        <taxon>Viridiplantae</taxon>
        <taxon>Streptophyta</taxon>
        <taxon>Embryophyta</taxon>
        <taxon>Tracheophyta</taxon>
        <taxon>Spermatophyta</taxon>
        <taxon>Magnoliopsida</taxon>
        <taxon>Liliopsida</taxon>
        <taxon>Poales</taxon>
        <taxon>Poaceae</taxon>
        <taxon>BOP clade</taxon>
        <taxon>Pooideae</taxon>
        <taxon>Poodae</taxon>
        <taxon>Poeae</taxon>
        <taxon>Poeae Chloroplast Group 2 (Poeae type)</taxon>
        <taxon>Loliodinae</taxon>
        <taxon>Loliinae</taxon>
        <taxon>Lolium</taxon>
    </lineage>
</organism>
<proteinExistence type="predicted"/>
<feature type="region of interest" description="Disordered" evidence="1">
    <location>
        <begin position="1"/>
        <end position="77"/>
    </location>
</feature>
<dbReference type="AlphaFoldDB" id="A0AAD8SH06"/>
<accession>A0AAD8SH06</accession>
<evidence type="ECO:0000313" key="3">
    <source>
        <dbReference type="Proteomes" id="UP001231189"/>
    </source>
</evidence>
<feature type="compositionally biased region" description="Low complexity" evidence="1">
    <location>
        <begin position="47"/>
        <end position="56"/>
    </location>
</feature>
<feature type="compositionally biased region" description="Basic and acidic residues" evidence="1">
    <location>
        <begin position="57"/>
        <end position="77"/>
    </location>
</feature>
<keyword evidence="3" id="KW-1185">Reference proteome</keyword>
<gene>
    <name evidence="2" type="ORF">QYE76_069554</name>
</gene>
<sequence length="126" mass="13549">MAAKAARAGARRHQAWPSQAWRPPPHLALHHAQGRRLDEGPRPLQRAAAADANDLAHWSDDGERTATPATDRRGPSDCLNHLEEDYDNNDGAEIIGYEEPDLSGGVEGVDYIIVYGSGEASGGEQA</sequence>
<comment type="caution">
    <text evidence="2">The sequence shown here is derived from an EMBL/GenBank/DDBJ whole genome shotgun (WGS) entry which is preliminary data.</text>
</comment>
<dbReference type="EMBL" id="JAUUTY010000004">
    <property type="protein sequence ID" value="KAK1651749.1"/>
    <property type="molecule type" value="Genomic_DNA"/>
</dbReference>